<dbReference type="Proteomes" id="UP001420932">
    <property type="component" value="Unassembled WGS sequence"/>
</dbReference>
<accession>A0AAP0J739</accession>
<dbReference type="AlphaFoldDB" id="A0AAP0J739"/>
<protein>
    <submittedName>
        <fullName evidence="1">Uncharacterized protein</fullName>
    </submittedName>
</protein>
<name>A0AAP0J739_9MAGN</name>
<proteinExistence type="predicted"/>
<sequence length="195" mass="21571">MNLKPSFAFVAIEVWKMSFWDLWDVQIFDKQEQEQGGTGQKPLRLWSQLVCDYNPIRRCLNIIPVAEHPYQIRLLHIFSVVGPSIQLLGGTQSSTTRLSALPHLVCRVGVSSSPVESTAAATSWFAPPTRQRLVCSAIAALYLKPFVIHRLSVVQGSIFLLKRGASSSDLSMEAASKQLENMKSINLDINSTTGA</sequence>
<organism evidence="1 2">
    <name type="scientific">Stephania yunnanensis</name>
    <dbReference type="NCBI Taxonomy" id="152371"/>
    <lineage>
        <taxon>Eukaryota</taxon>
        <taxon>Viridiplantae</taxon>
        <taxon>Streptophyta</taxon>
        <taxon>Embryophyta</taxon>
        <taxon>Tracheophyta</taxon>
        <taxon>Spermatophyta</taxon>
        <taxon>Magnoliopsida</taxon>
        <taxon>Ranunculales</taxon>
        <taxon>Menispermaceae</taxon>
        <taxon>Menispermoideae</taxon>
        <taxon>Cissampelideae</taxon>
        <taxon>Stephania</taxon>
    </lineage>
</organism>
<dbReference type="EMBL" id="JBBNAF010000007">
    <property type="protein sequence ID" value="KAK9128744.1"/>
    <property type="molecule type" value="Genomic_DNA"/>
</dbReference>
<keyword evidence="2" id="KW-1185">Reference proteome</keyword>
<evidence type="ECO:0000313" key="2">
    <source>
        <dbReference type="Proteomes" id="UP001420932"/>
    </source>
</evidence>
<comment type="caution">
    <text evidence="1">The sequence shown here is derived from an EMBL/GenBank/DDBJ whole genome shotgun (WGS) entry which is preliminary data.</text>
</comment>
<gene>
    <name evidence="1" type="ORF">Syun_017541</name>
</gene>
<reference evidence="1 2" key="1">
    <citation type="submission" date="2024-01" db="EMBL/GenBank/DDBJ databases">
        <title>Genome assemblies of Stephania.</title>
        <authorList>
            <person name="Yang L."/>
        </authorList>
    </citation>
    <scope>NUCLEOTIDE SEQUENCE [LARGE SCALE GENOMIC DNA]</scope>
    <source>
        <strain evidence="1">YNDBR</strain>
        <tissue evidence="1">Leaf</tissue>
    </source>
</reference>
<evidence type="ECO:0000313" key="1">
    <source>
        <dbReference type="EMBL" id="KAK9128744.1"/>
    </source>
</evidence>